<dbReference type="Proteomes" id="UP000024635">
    <property type="component" value="Unassembled WGS sequence"/>
</dbReference>
<protein>
    <submittedName>
        <fullName evidence="2">Uncharacterized protein</fullName>
    </submittedName>
</protein>
<gene>
    <name evidence="2" type="primary">Acey_s0094.g2691</name>
    <name evidence="2" type="ORF">Y032_0094g2691</name>
</gene>
<name>A0A016TK00_9BILA</name>
<accession>A0A016TK00</accession>
<evidence type="ECO:0000313" key="3">
    <source>
        <dbReference type="Proteomes" id="UP000024635"/>
    </source>
</evidence>
<dbReference type="AlphaFoldDB" id="A0A016TK00"/>
<dbReference type="EMBL" id="JARK01001430">
    <property type="protein sequence ID" value="EYC03324.1"/>
    <property type="molecule type" value="Genomic_DNA"/>
</dbReference>
<reference evidence="3" key="1">
    <citation type="journal article" date="2015" name="Nat. Genet.">
        <title>The genome and transcriptome of the zoonotic hookworm Ancylostoma ceylanicum identify infection-specific gene families.</title>
        <authorList>
            <person name="Schwarz E.M."/>
            <person name="Hu Y."/>
            <person name="Antoshechkin I."/>
            <person name="Miller M.M."/>
            <person name="Sternberg P.W."/>
            <person name="Aroian R.V."/>
        </authorList>
    </citation>
    <scope>NUCLEOTIDE SEQUENCE</scope>
    <source>
        <strain evidence="3">HY135</strain>
    </source>
</reference>
<feature type="compositionally biased region" description="Basic residues" evidence="1">
    <location>
        <begin position="137"/>
        <end position="151"/>
    </location>
</feature>
<comment type="caution">
    <text evidence="2">The sequence shown here is derived from an EMBL/GenBank/DDBJ whole genome shotgun (WGS) entry which is preliminary data.</text>
</comment>
<keyword evidence="3" id="KW-1185">Reference proteome</keyword>
<organism evidence="2 3">
    <name type="scientific">Ancylostoma ceylanicum</name>
    <dbReference type="NCBI Taxonomy" id="53326"/>
    <lineage>
        <taxon>Eukaryota</taxon>
        <taxon>Metazoa</taxon>
        <taxon>Ecdysozoa</taxon>
        <taxon>Nematoda</taxon>
        <taxon>Chromadorea</taxon>
        <taxon>Rhabditida</taxon>
        <taxon>Rhabditina</taxon>
        <taxon>Rhabditomorpha</taxon>
        <taxon>Strongyloidea</taxon>
        <taxon>Ancylostomatidae</taxon>
        <taxon>Ancylostomatinae</taxon>
        <taxon>Ancylostoma</taxon>
    </lineage>
</organism>
<feature type="region of interest" description="Disordered" evidence="1">
    <location>
        <begin position="130"/>
        <end position="151"/>
    </location>
</feature>
<evidence type="ECO:0000313" key="2">
    <source>
        <dbReference type="EMBL" id="EYC03324.1"/>
    </source>
</evidence>
<sequence length="151" mass="17479">MSTVPEVSADFCLVMRELSTLKSQFSFLKKEVEITRKLSRTNWLIIFNMPLLFGMSKANALQQVMERCGYGKPVFNADRDLVSTELMFMNKTSNTCNMSLPTKRFTNEDGYAAYITNILETVYENVKNNIGSSQNQQKHHYDLRKRSNRKT</sequence>
<evidence type="ECO:0000256" key="1">
    <source>
        <dbReference type="SAM" id="MobiDB-lite"/>
    </source>
</evidence>
<dbReference type="OrthoDB" id="5885234at2759"/>
<proteinExistence type="predicted"/>